<dbReference type="EMBL" id="CM042016">
    <property type="protein sequence ID" value="KAI3700720.1"/>
    <property type="molecule type" value="Genomic_DNA"/>
</dbReference>
<proteinExistence type="predicted"/>
<protein>
    <submittedName>
        <fullName evidence="1">Uncharacterized protein</fullName>
    </submittedName>
</protein>
<reference evidence="2" key="1">
    <citation type="journal article" date="2022" name="Mol. Ecol. Resour.">
        <title>The genomes of chicory, endive, great burdock and yacon provide insights into Asteraceae palaeo-polyploidization history and plant inulin production.</title>
        <authorList>
            <person name="Fan W."/>
            <person name="Wang S."/>
            <person name="Wang H."/>
            <person name="Wang A."/>
            <person name="Jiang F."/>
            <person name="Liu H."/>
            <person name="Zhao H."/>
            <person name="Xu D."/>
            <person name="Zhang Y."/>
        </authorList>
    </citation>
    <scope>NUCLEOTIDE SEQUENCE [LARGE SCALE GENOMIC DNA]</scope>
    <source>
        <strain evidence="2">cv. Punajuju</strain>
    </source>
</reference>
<name>A0ACB8ZX59_CICIN</name>
<evidence type="ECO:0000313" key="2">
    <source>
        <dbReference type="Proteomes" id="UP001055811"/>
    </source>
</evidence>
<reference evidence="1 2" key="2">
    <citation type="journal article" date="2022" name="Mol. Ecol. Resour.">
        <title>The genomes of chicory, endive, great burdock and yacon provide insights into Asteraceae paleo-polyploidization history and plant inulin production.</title>
        <authorList>
            <person name="Fan W."/>
            <person name="Wang S."/>
            <person name="Wang H."/>
            <person name="Wang A."/>
            <person name="Jiang F."/>
            <person name="Liu H."/>
            <person name="Zhao H."/>
            <person name="Xu D."/>
            <person name="Zhang Y."/>
        </authorList>
    </citation>
    <scope>NUCLEOTIDE SEQUENCE [LARGE SCALE GENOMIC DNA]</scope>
    <source>
        <strain evidence="2">cv. Punajuju</strain>
        <tissue evidence="1">Leaves</tissue>
    </source>
</reference>
<gene>
    <name evidence="1" type="ORF">L2E82_45358</name>
</gene>
<dbReference type="Proteomes" id="UP001055811">
    <property type="component" value="Linkage Group LG08"/>
</dbReference>
<sequence>MAITRSNGGADAGASNAEGSTDENLCNLIAEEISREVLAAIPQFFGTMSWLLKAHQGPGMQAIRTFRLVRLRCSMGAGIQLSACDGFLREGAKDWWEIRTKDLTPAQLDAITWLQFKEQFKLEYVSQVEMERLAQEYLNLTQTTETVTEITKKFNERALFCLEFAATERMNMTRYLEMLRTDIRKFVSAARHQSLTDMIMAARA</sequence>
<evidence type="ECO:0000313" key="1">
    <source>
        <dbReference type="EMBL" id="KAI3700720.1"/>
    </source>
</evidence>
<organism evidence="1 2">
    <name type="scientific">Cichorium intybus</name>
    <name type="common">Chicory</name>
    <dbReference type="NCBI Taxonomy" id="13427"/>
    <lineage>
        <taxon>Eukaryota</taxon>
        <taxon>Viridiplantae</taxon>
        <taxon>Streptophyta</taxon>
        <taxon>Embryophyta</taxon>
        <taxon>Tracheophyta</taxon>
        <taxon>Spermatophyta</taxon>
        <taxon>Magnoliopsida</taxon>
        <taxon>eudicotyledons</taxon>
        <taxon>Gunneridae</taxon>
        <taxon>Pentapetalae</taxon>
        <taxon>asterids</taxon>
        <taxon>campanulids</taxon>
        <taxon>Asterales</taxon>
        <taxon>Asteraceae</taxon>
        <taxon>Cichorioideae</taxon>
        <taxon>Cichorieae</taxon>
        <taxon>Cichoriinae</taxon>
        <taxon>Cichorium</taxon>
    </lineage>
</organism>
<comment type="caution">
    <text evidence="1">The sequence shown here is derived from an EMBL/GenBank/DDBJ whole genome shotgun (WGS) entry which is preliminary data.</text>
</comment>
<keyword evidence="2" id="KW-1185">Reference proteome</keyword>
<accession>A0ACB8ZX59</accession>